<evidence type="ECO:0000256" key="2">
    <source>
        <dbReference type="SAM" id="Phobius"/>
    </source>
</evidence>
<protein>
    <submittedName>
        <fullName evidence="3">Uncharacterized protein</fullName>
    </submittedName>
</protein>
<gene>
    <name evidence="3" type="ORF">MIU77_15315</name>
</gene>
<accession>A0ABY3TWV4</accession>
<sequence>MTVTGWLRDRWYDLTHAGPVTWLAIAVWLTLLLAVVALLIVLAQLHKSRRLRAEVSRPAVSMFMEPHPTDWHLIELVVRNFGQRTAYDIGFAFDTPPTVAAYENAADGYADVIELALPERLPSLAPGQEWRLVWDSARDRAQIGGQIESVFTGTLTYHDRPDDGARRWQRWRPRRSALRSEILLDWTALPPTQRIELMTTHDLARREKQKLELLRGVLSYFHYAAKENRPEVLREEIDRIEHAARDVQDRWRAQQGQPADPNATVRLDTAQAGRHHGLPASPYPTQER</sequence>
<evidence type="ECO:0000256" key="1">
    <source>
        <dbReference type="SAM" id="MobiDB-lite"/>
    </source>
</evidence>
<evidence type="ECO:0000313" key="4">
    <source>
        <dbReference type="Proteomes" id="UP001055200"/>
    </source>
</evidence>
<feature type="region of interest" description="Disordered" evidence="1">
    <location>
        <begin position="248"/>
        <end position="288"/>
    </location>
</feature>
<keyword evidence="4" id="KW-1185">Reference proteome</keyword>
<feature type="transmembrane region" description="Helical" evidence="2">
    <location>
        <begin position="20"/>
        <end position="42"/>
    </location>
</feature>
<proteinExistence type="predicted"/>
<keyword evidence="2" id="KW-1133">Transmembrane helix</keyword>
<organism evidence="3 4">
    <name type="scientific">Mycolicibacillus parakoreensis</name>
    <dbReference type="NCBI Taxonomy" id="1069221"/>
    <lineage>
        <taxon>Bacteria</taxon>
        <taxon>Bacillati</taxon>
        <taxon>Actinomycetota</taxon>
        <taxon>Actinomycetes</taxon>
        <taxon>Mycobacteriales</taxon>
        <taxon>Mycobacteriaceae</taxon>
        <taxon>Mycolicibacillus</taxon>
    </lineage>
</organism>
<name>A0ABY3TWV4_9MYCO</name>
<reference evidence="3" key="1">
    <citation type="submission" date="2022-08" db="EMBL/GenBank/DDBJ databases">
        <title>Complete genome sequence of 14 non-tuberculosis mycobacteria type-strains.</title>
        <authorList>
            <person name="Igarashi Y."/>
            <person name="Osugi A."/>
            <person name="Mitarai S."/>
        </authorList>
    </citation>
    <scope>NUCLEOTIDE SEQUENCE</scope>
    <source>
        <strain evidence="3">DSM 45575</strain>
    </source>
</reference>
<dbReference type="EMBL" id="CP092365">
    <property type="protein sequence ID" value="ULN52203.1"/>
    <property type="molecule type" value="Genomic_DNA"/>
</dbReference>
<dbReference type="Proteomes" id="UP001055200">
    <property type="component" value="Chromosome"/>
</dbReference>
<evidence type="ECO:0000313" key="3">
    <source>
        <dbReference type="EMBL" id="ULN52203.1"/>
    </source>
</evidence>
<dbReference type="RefSeq" id="WP_240170477.1">
    <property type="nucleotide sequence ID" value="NZ_CP092365.1"/>
</dbReference>
<keyword evidence="2" id="KW-0472">Membrane</keyword>
<keyword evidence="2" id="KW-0812">Transmembrane</keyword>